<protein>
    <recommendedName>
        <fullName evidence="1">Lipid/polyisoprenoid-binding YceI-like domain-containing protein</fullName>
    </recommendedName>
</protein>
<accession>A0A2S6Z030</accession>
<comment type="caution">
    <text evidence="2">The sequence shown here is derived from an EMBL/GenBank/DDBJ whole genome shotgun (WGS) entry which is preliminary data.</text>
</comment>
<sequence>MPSSLRWFAAWLALWVVLPCMAQQKLHSIDPAQSRFGFEIRTRFGMKIEGFFPRFRGELAELPDGHQQVRFRLDATQVEIPGKDRYTSWMRGEDFFDVAQYPVVEFESFPYTAEVVKQGGDITGNLTIRGITHVETLHVVPAECTRPGYDCDVISRGTVLRGRYGMNAWQMALGDRVTFILRGRLQEARRP</sequence>
<feature type="domain" description="Lipid/polyisoprenoid-binding YceI-like" evidence="1">
    <location>
        <begin position="26"/>
        <end position="186"/>
    </location>
</feature>
<dbReference type="Gene3D" id="2.40.128.110">
    <property type="entry name" value="Lipid/polyisoprenoid-binding, YceI-like"/>
    <property type="match status" value="1"/>
</dbReference>
<reference evidence="2 3" key="1">
    <citation type="submission" date="2016-08" db="EMBL/GenBank/DDBJ databases">
        <title>Evolution of the type three secretion system and type three effector repertoires in Xanthomonas.</title>
        <authorList>
            <person name="Merda D."/>
            <person name="Briand M."/>
            <person name="Bosis E."/>
            <person name="Rousseau C."/>
            <person name="Portier P."/>
            <person name="Jacques M.-A."/>
            <person name="Fischer-Le Saux M."/>
        </authorList>
    </citation>
    <scope>NUCLEOTIDE SEQUENCE [LARGE SCALE GENOMIC DNA]</scope>
    <source>
        <strain evidence="2 3">CFBP 3122</strain>
    </source>
</reference>
<dbReference type="InterPro" id="IPR036761">
    <property type="entry name" value="TTHA0802/YceI-like_sf"/>
</dbReference>
<evidence type="ECO:0000313" key="3">
    <source>
        <dbReference type="Proteomes" id="UP000238270"/>
    </source>
</evidence>
<name>A0A2S6Z030_9XANT</name>
<gene>
    <name evidence="2" type="ORF">XaplCFBP3122_19540</name>
</gene>
<dbReference type="Proteomes" id="UP000238270">
    <property type="component" value="Unassembled WGS sequence"/>
</dbReference>
<evidence type="ECO:0000259" key="1">
    <source>
        <dbReference type="SMART" id="SM00867"/>
    </source>
</evidence>
<dbReference type="EMBL" id="MIGV01000039">
    <property type="protein sequence ID" value="PPT73721.1"/>
    <property type="molecule type" value="Genomic_DNA"/>
</dbReference>
<dbReference type="SUPFAM" id="SSF101874">
    <property type="entry name" value="YceI-like"/>
    <property type="match status" value="1"/>
</dbReference>
<dbReference type="Pfam" id="PF04264">
    <property type="entry name" value="YceI"/>
    <property type="match status" value="1"/>
</dbReference>
<dbReference type="RefSeq" id="WP_104599372.1">
    <property type="nucleotide sequence ID" value="NZ_MIGV01000039.1"/>
</dbReference>
<organism evidence="2 3">
    <name type="scientific">Xanthomonas arboricola pv. populi</name>
    <dbReference type="NCBI Taxonomy" id="487823"/>
    <lineage>
        <taxon>Bacteria</taxon>
        <taxon>Pseudomonadati</taxon>
        <taxon>Pseudomonadota</taxon>
        <taxon>Gammaproteobacteria</taxon>
        <taxon>Lysobacterales</taxon>
        <taxon>Lysobacteraceae</taxon>
        <taxon>Xanthomonas</taxon>
    </lineage>
</organism>
<dbReference type="InterPro" id="IPR007372">
    <property type="entry name" value="Lipid/polyisoprenoid-bd_YceI"/>
</dbReference>
<evidence type="ECO:0000313" key="2">
    <source>
        <dbReference type="EMBL" id="PPT73721.1"/>
    </source>
</evidence>
<proteinExistence type="predicted"/>
<dbReference type="PANTHER" id="PTHR34406:SF1">
    <property type="entry name" value="PROTEIN YCEI"/>
    <property type="match status" value="1"/>
</dbReference>
<dbReference type="PANTHER" id="PTHR34406">
    <property type="entry name" value="PROTEIN YCEI"/>
    <property type="match status" value="1"/>
</dbReference>
<dbReference type="SMART" id="SM00867">
    <property type="entry name" value="YceI"/>
    <property type="match status" value="1"/>
</dbReference>
<dbReference type="AlphaFoldDB" id="A0A2S6Z030"/>